<keyword evidence="3" id="KW-1185">Reference proteome</keyword>
<feature type="region of interest" description="Disordered" evidence="1">
    <location>
        <begin position="1"/>
        <end position="27"/>
    </location>
</feature>
<name>A0A5B7KAD3_PORTR</name>
<evidence type="ECO:0000313" key="2">
    <source>
        <dbReference type="EMBL" id="MPD02178.1"/>
    </source>
</evidence>
<proteinExistence type="predicted"/>
<reference evidence="2 3" key="1">
    <citation type="submission" date="2019-05" db="EMBL/GenBank/DDBJ databases">
        <title>Another draft genome of Portunus trituberculatus and its Hox gene families provides insights of decapod evolution.</title>
        <authorList>
            <person name="Jeong J.-H."/>
            <person name="Song I."/>
            <person name="Kim S."/>
            <person name="Choi T."/>
            <person name="Kim D."/>
            <person name="Ryu S."/>
            <person name="Kim W."/>
        </authorList>
    </citation>
    <scope>NUCLEOTIDE SEQUENCE [LARGE SCALE GENOMIC DNA]</scope>
    <source>
        <tissue evidence="2">Muscle</tissue>
    </source>
</reference>
<protein>
    <submittedName>
        <fullName evidence="2">Uncharacterized protein</fullName>
    </submittedName>
</protein>
<sequence>MSHSNLPPLPPTRTRTPLHSTPTPTQPEIAYLSTSQIPPTSISIYPASLIQPPVPCTQNSTPPSTPDANRRKITFKNPQLARKPRR</sequence>
<organism evidence="2 3">
    <name type="scientific">Portunus trituberculatus</name>
    <name type="common">Swimming crab</name>
    <name type="synonym">Neptunus trituberculatus</name>
    <dbReference type="NCBI Taxonomy" id="210409"/>
    <lineage>
        <taxon>Eukaryota</taxon>
        <taxon>Metazoa</taxon>
        <taxon>Ecdysozoa</taxon>
        <taxon>Arthropoda</taxon>
        <taxon>Crustacea</taxon>
        <taxon>Multicrustacea</taxon>
        <taxon>Malacostraca</taxon>
        <taxon>Eumalacostraca</taxon>
        <taxon>Eucarida</taxon>
        <taxon>Decapoda</taxon>
        <taxon>Pleocyemata</taxon>
        <taxon>Brachyura</taxon>
        <taxon>Eubrachyura</taxon>
        <taxon>Portunoidea</taxon>
        <taxon>Portunidae</taxon>
        <taxon>Portuninae</taxon>
        <taxon>Portunus</taxon>
    </lineage>
</organism>
<dbReference type="Proteomes" id="UP000324222">
    <property type="component" value="Unassembled WGS sequence"/>
</dbReference>
<accession>A0A5B7KAD3</accession>
<feature type="compositionally biased region" description="Low complexity" evidence="1">
    <location>
        <begin position="12"/>
        <end position="23"/>
    </location>
</feature>
<dbReference type="EMBL" id="VSRR010130254">
    <property type="protein sequence ID" value="MPD02178.1"/>
    <property type="molecule type" value="Genomic_DNA"/>
</dbReference>
<comment type="caution">
    <text evidence="2">The sequence shown here is derived from an EMBL/GenBank/DDBJ whole genome shotgun (WGS) entry which is preliminary data.</text>
</comment>
<gene>
    <name evidence="2" type="ORF">E2C01_097739</name>
</gene>
<feature type="region of interest" description="Disordered" evidence="1">
    <location>
        <begin position="53"/>
        <end position="86"/>
    </location>
</feature>
<evidence type="ECO:0000256" key="1">
    <source>
        <dbReference type="SAM" id="MobiDB-lite"/>
    </source>
</evidence>
<evidence type="ECO:0000313" key="3">
    <source>
        <dbReference type="Proteomes" id="UP000324222"/>
    </source>
</evidence>
<dbReference type="AlphaFoldDB" id="A0A5B7KAD3"/>